<sequence>MDRRKTRIVTIDDLDTESGTEEICAQIRLGIPPVPPGNNRSNASGSAAERANPK</sequence>
<comment type="caution">
    <text evidence="2">The sequence shown here is derived from an EMBL/GenBank/DDBJ whole genome shotgun (WGS) entry which is preliminary data.</text>
</comment>
<reference evidence="2" key="1">
    <citation type="submission" date="2021-01" db="EMBL/GenBank/DDBJ databases">
        <title>Whole genome shotgun sequence of Actinoplanes rishiriensis NBRC 108556.</title>
        <authorList>
            <person name="Komaki H."/>
            <person name="Tamura T."/>
        </authorList>
    </citation>
    <scope>NUCLEOTIDE SEQUENCE</scope>
    <source>
        <strain evidence="2">NBRC 108556</strain>
    </source>
</reference>
<evidence type="ECO:0000313" key="2">
    <source>
        <dbReference type="EMBL" id="GIE99645.1"/>
    </source>
</evidence>
<proteinExistence type="predicted"/>
<protein>
    <submittedName>
        <fullName evidence="2">Uncharacterized protein</fullName>
    </submittedName>
</protein>
<gene>
    <name evidence="2" type="ORF">Ari01nite_71100</name>
</gene>
<feature type="region of interest" description="Disordered" evidence="1">
    <location>
        <begin position="29"/>
        <end position="54"/>
    </location>
</feature>
<evidence type="ECO:0000313" key="3">
    <source>
        <dbReference type="Proteomes" id="UP000636960"/>
    </source>
</evidence>
<dbReference type="EMBL" id="BOMV01000076">
    <property type="protein sequence ID" value="GIE99645.1"/>
    <property type="molecule type" value="Genomic_DNA"/>
</dbReference>
<dbReference type="AlphaFoldDB" id="A0A919K2R9"/>
<keyword evidence="3" id="KW-1185">Reference proteome</keyword>
<organism evidence="2 3">
    <name type="scientific">Paractinoplanes rishiriensis</name>
    <dbReference type="NCBI Taxonomy" id="1050105"/>
    <lineage>
        <taxon>Bacteria</taxon>
        <taxon>Bacillati</taxon>
        <taxon>Actinomycetota</taxon>
        <taxon>Actinomycetes</taxon>
        <taxon>Micromonosporales</taxon>
        <taxon>Micromonosporaceae</taxon>
        <taxon>Paractinoplanes</taxon>
    </lineage>
</organism>
<dbReference type="Proteomes" id="UP000636960">
    <property type="component" value="Unassembled WGS sequence"/>
</dbReference>
<evidence type="ECO:0000256" key="1">
    <source>
        <dbReference type="SAM" id="MobiDB-lite"/>
    </source>
</evidence>
<name>A0A919K2R9_9ACTN</name>
<accession>A0A919K2R9</accession>